<evidence type="ECO:0000256" key="1">
    <source>
        <dbReference type="ARBA" id="ARBA00022729"/>
    </source>
</evidence>
<dbReference type="AlphaFoldDB" id="A0A3N1Y0Z8"/>
<sequence length="614" mass="69665">MNANGGSKMRGRLHAMLWAAMLWASSPLAAAEPVHALAMWGQPKYGAGFTHFDYVDPNAPKGGDVRLAEIGTFDSLNPFILKGIAPAGIGMTFDTLTVASADEPFTRYGLVAESMELAPDRSWIVFNLRPEARFHDGSPITAEDVVFTFETLRTRGHPFYRAYYASVDRAEVLGPRRVRFAFKPGANRELPLIVAELPVLSKRDWQGRDFTKTTLQPILGSGPYRVKTVDPGRSVTYERVRDYWAKDLPVNRGRFNFDRIRIDYYRDTTVALEAFKAGEYDFREENVAKNWATAYDFPALRQGLVKKVEIPHRRPAGMQGFVFNTRRWMFRDRRVREALGYAFDFAWTNRNLFHGAYTRTTSYFANSELAATGTPGPEELAILARYRGRVPEEVFTRPYAPPPGDPQGDIRGQLRTAMGLLRAAGFDVRDGRMVERASGRPFRFEILLVNPSFERIALPFARNLRRLGIEAGVRTVDPTQYQNRLQQFDFDMTVAVFPQSLSPGNEQRDFWTSAAADTPGSRNLAGIRDPVVDELVELLIAAPDRASLVARARALDRVLLWGHYVIPHWHLNYFRVAYWDLFGRPPVNPPYALAFDTWWVDRAKAERIAAARTR</sequence>
<dbReference type="Proteomes" id="UP000276634">
    <property type="component" value="Unassembled WGS sequence"/>
</dbReference>
<dbReference type="GO" id="GO:0043190">
    <property type="term" value="C:ATP-binding cassette (ABC) transporter complex"/>
    <property type="evidence" value="ECO:0007669"/>
    <property type="project" value="InterPro"/>
</dbReference>
<dbReference type="Gene3D" id="3.40.190.10">
    <property type="entry name" value="Periplasmic binding protein-like II"/>
    <property type="match status" value="1"/>
</dbReference>
<dbReference type="CDD" id="cd08497">
    <property type="entry name" value="MbnE-like"/>
    <property type="match status" value="1"/>
</dbReference>
<feature type="domain" description="Solute-binding protein family 5" evidence="3">
    <location>
        <begin position="109"/>
        <end position="513"/>
    </location>
</feature>
<keyword evidence="5" id="KW-1185">Reference proteome</keyword>
<keyword evidence="1 2" id="KW-0732">Signal</keyword>
<dbReference type="InterPro" id="IPR000914">
    <property type="entry name" value="SBP_5_dom"/>
</dbReference>
<dbReference type="PIRSF" id="PIRSF002741">
    <property type="entry name" value="MppA"/>
    <property type="match status" value="1"/>
</dbReference>
<name>A0A3N1Y0Z8_9GAMM</name>
<reference evidence="4 5" key="1">
    <citation type="submission" date="2018-11" db="EMBL/GenBank/DDBJ databases">
        <title>Genomic Encyclopedia of Type Strains, Phase IV (KMG-IV): sequencing the most valuable type-strain genomes for metagenomic binning, comparative biology and taxonomic classification.</title>
        <authorList>
            <person name="Goeker M."/>
        </authorList>
    </citation>
    <scope>NUCLEOTIDE SEQUENCE [LARGE SCALE GENOMIC DNA]</scope>
    <source>
        <strain evidence="4 5">DSM 100275</strain>
    </source>
</reference>
<protein>
    <submittedName>
        <fullName evidence="4">Microcin C transport system substrate-binding protein</fullName>
    </submittedName>
</protein>
<dbReference type="PANTHER" id="PTHR30290:SF64">
    <property type="entry name" value="ABC TRANSPORTER PERIPLASMIC BINDING PROTEIN"/>
    <property type="match status" value="1"/>
</dbReference>
<dbReference type="GO" id="GO:0030288">
    <property type="term" value="C:outer membrane-bounded periplasmic space"/>
    <property type="evidence" value="ECO:0007669"/>
    <property type="project" value="TreeGrafter"/>
</dbReference>
<dbReference type="EMBL" id="RJVI01000002">
    <property type="protein sequence ID" value="ROR32504.1"/>
    <property type="molecule type" value="Genomic_DNA"/>
</dbReference>
<organism evidence="4 5">
    <name type="scientific">Inmirania thermothiophila</name>
    <dbReference type="NCBI Taxonomy" id="1750597"/>
    <lineage>
        <taxon>Bacteria</taxon>
        <taxon>Pseudomonadati</taxon>
        <taxon>Pseudomonadota</taxon>
        <taxon>Gammaproteobacteria</taxon>
        <taxon>Chromatiales</taxon>
        <taxon>Ectothiorhodospiraceae</taxon>
        <taxon>Inmirania</taxon>
    </lineage>
</organism>
<evidence type="ECO:0000259" key="3">
    <source>
        <dbReference type="Pfam" id="PF00496"/>
    </source>
</evidence>
<evidence type="ECO:0000256" key="2">
    <source>
        <dbReference type="SAM" id="SignalP"/>
    </source>
</evidence>
<dbReference type="SUPFAM" id="SSF53850">
    <property type="entry name" value="Periplasmic binding protein-like II"/>
    <property type="match status" value="1"/>
</dbReference>
<proteinExistence type="predicted"/>
<dbReference type="GO" id="GO:0015833">
    <property type="term" value="P:peptide transport"/>
    <property type="evidence" value="ECO:0007669"/>
    <property type="project" value="TreeGrafter"/>
</dbReference>
<dbReference type="Pfam" id="PF00496">
    <property type="entry name" value="SBP_bac_5"/>
    <property type="match status" value="1"/>
</dbReference>
<gene>
    <name evidence="4" type="ORF">EDC57_1706</name>
</gene>
<dbReference type="GO" id="GO:1904680">
    <property type="term" value="F:peptide transmembrane transporter activity"/>
    <property type="evidence" value="ECO:0007669"/>
    <property type="project" value="TreeGrafter"/>
</dbReference>
<comment type="caution">
    <text evidence="4">The sequence shown here is derived from an EMBL/GenBank/DDBJ whole genome shotgun (WGS) entry which is preliminary data.</text>
</comment>
<dbReference type="InterPro" id="IPR039424">
    <property type="entry name" value="SBP_5"/>
</dbReference>
<dbReference type="PANTHER" id="PTHR30290">
    <property type="entry name" value="PERIPLASMIC BINDING COMPONENT OF ABC TRANSPORTER"/>
    <property type="match status" value="1"/>
</dbReference>
<dbReference type="FunFam" id="3.10.105.10:FF:000005">
    <property type="entry name" value="ABC transporter substrate-binding protein"/>
    <property type="match status" value="1"/>
</dbReference>
<accession>A0A3N1Y0Z8</accession>
<dbReference type="GO" id="GO:0042884">
    <property type="term" value="P:microcin transport"/>
    <property type="evidence" value="ECO:0007669"/>
    <property type="project" value="TreeGrafter"/>
</dbReference>
<dbReference type="Gene3D" id="3.10.105.10">
    <property type="entry name" value="Dipeptide-binding Protein, Domain 3"/>
    <property type="match status" value="1"/>
</dbReference>
<feature type="signal peptide" evidence="2">
    <location>
        <begin position="1"/>
        <end position="30"/>
    </location>
</feature>
<feature type="chain" id="PRO_5018314824" evidence="2">
    <location>
        <begin position="31"/>
        <end position="614"/>
    </location>
</feature>
<evidence type="ECO:0000313" key="4">
    <source>
        <dbReference type="EMBL" id="ROR32504.1"/>
    </source>
</evidence>
<evidence type="ECO:0000313" key="5">
    <source>
        <dbReference type="Proteomes" id="UP000276634"/>
    </source>
</evidence>
<dbReference type="InterPro" id="IPR030678">
    <property type="entry name" value="Peptide/Ni-bd"/>
</dbReference>